<dbReference type="InterPro" id="IPR057326">
    <property type="entry name" value="KR_dom"/>
</dbReference>
<dbReference type="PRINTS" id="PR00080">
    <property type="entry name" value="SDRFAMILY"/>
</dbReference>
<dbReference type="PANTHER" id="PTHR42760">
    <property type="entry name" value="SHORT-CHAIN DEHYDROGENASES/REDUCTASES FAMILY MEMBER"/>
    <property type="match status" value="1"/>
</dbReference>
<gene>
    <name evidence="4" type="ORF">A9A59_1651</name>
</gene>
<keyword evidence="2" id="KW-0560">Oxidoreductase</keyword>
<dbReference type="NCBIfam" id="NF005559">
    <property type="entry name" value="PRK07231.1"/>
    <property type="match status" value="1"/>
</dbReference>
<reference evidence="4 5" key="1">
    <citation type="submission" date="2017-09" db="EMBL/GenBank/DDBJ databases">
        <title>Sequencing the genomes of two abundant thermophiles in Great Basin hot springs: Thermocrinis jamiesonii and novel Chloroflexi Thermoflexus hugenholtzii.</title>
        <authorList>
            <person name="Hedlund B."/>
        </authorList>
    </citation>
    <scope>NUCLEOTIDE SEQUENCE [LARGE SCALE GENOMIC DNA]</scope>
    <source>
        <strain evidence="4 5">G233</strain>
    </source>
</reference>
<dbReference type="SMART" id="SM00822">
    <property type="entry name" value="PKS_KR"/>
    <property type="match status" value="1"/>
</dbReference>
<protein>
    <submittedName>
        <fullName evidence="4">Gluconate 5-dehydrogenase</fullName>
    </submittedName>
</protein>
<evidence type="ECO:0000256" key="2">
    <source>
        <dbReference type="ARBA" id="ARBA00023002"/>
    </source>
</evidence>
<evidence type="ECO:0000313" key="4">
    <source>
        <dbReference type="EMBL" id="PFG74424.1"/>
    </source>
</evidence>
<name>A0A2A9HEJ9_TEPT2</name>
<dbReference type="Gene3D" id="3.40.50.720">
    <property type="entry name" value="NAD(P)-binding Rossmann-like Domain"/>
    <property type="match status" value="1"/>
</dbReference>
<dbReference type="GO" id="GO:0016616">
    <property type="term" value="F:oxidoreductase activity, acting on the CH-OH group of donors, NAD or NADP as acceptor"/>
    <property type="evidence" value="ECO:0007669"/>
    <property type="project" value="TreeGrafter"/>
</dbReference>
<keyword evidence="5" id="KW-1185">Reference proteome</keyword>
<evidence type="ECO:0000313" key="5">
    <source>
        <dbReference type="Proteomes" id="UP000223071"/>
    </source>
</evidence>
<dbReference type="RefSeq" id="WP_098503812.1">
    <property type="nucleotide sequence ID" value="NZ_PDJQ01000001.1"/>
</dbReference>
<dbReference type="Pfam" id="PF13561">
    <property type="entry name" value="adh_short_C2"/>
    <property type="match status" value="1"/>
</dbReference>
<dbReference type="Proteomes" id="UP000223071">
    <property type="component" value="Unassembled WGS sequence"/>
</dbReference>
<dbReference type="InterPro" id="IPR002347">
    <property type="entry name" value="SDR_fam"/>
</dbReference>
<dbReference type="PRINTS" id="PR00081">
    <property type="entry name" value="GDHRDH"/>
</dbReference>
<dbReference type="PANTHER" id="PTHR42760:SF124">
    <property type="entry name" value="SHORT-CHAIN DEHYDROGENASE_REDUCTASE"/>
    <property type="match status" value="1"/>
</dbReference>
<dbReference type="EMBL" id="PDJQ01000001">
    <property type="protein sequence ID" value="PFG74424.1"/>
    <property type="molecule type" value="Genomic_DNA"/>
</dbReference>
<feature type="domain" description="Ketoreductase" evidence="3">
    <location>
        <begin position="14"/>
        <end position="197"/>
    </location>
</feature>
<evidence type="ECO:0000259" key="3">
    <source>
        <dbReference type="SMART" id="SM00822"/>
    </source>
</evidence>
<dbReference type="AlphaFoldDB" id="A0A2A9HEJ9"/>
<comment type="similarity">
    <text evidence="1">Belongs to the short-chain dehydrogenases/reductases (SDR) family.</text>
</comment>
<comment type="caution">
    <text evidence="4">The sequence shown here is derived from an EMBL/GenBank/DDBJ whole genome shotgun (WGS) entry which is preliminary data.</text>
</comment>
<proteinExistence type="inferred from homology"/>
<sequence length="283" mass="30485">MDPALAQLFSLDGKVALVTGASSGLGVAFARGLARAGANVVVTARRQELIEQTAAMLRRYGVEAEAYPADITDEEQFERLFERTVERFGRIDIMVNNAGYTDRSGLRHDLGSFKRMRSVVELDLLATINGCRLAARQMLAQGTGGVIINISSILGRVGSEFRAASYHAAKGGVDALTRVLALEYAREGIRVNAIAPSYFDGTELMGKVFESTPGTRDHAISRTPMGRLGQPEDLEGAIIYLASDASKFVTGHILYVDGGWTAGGGYHQIAPPWETEPGHQRLG</sequence>
<evidence type="ECO:0000256" key="1">
    <source>
        <dbReference type="ARBA" id="ARBA00006484"/>
    </source>
</evidence>
<dbReference type="InterPro" id="IPR036291">
    <property type="entry name" value="NAD(P)-bd_dom_sf"/>
</dbReference>
<organism evidence="4 5">
    <name type="scientific">Tepidiforma thermophila (strain KCTC 52669 / CGMCC 1.13589 / G233)</name>
    <dbReference type="NCBI Taxonomy" id="2761530"/>
    <lineage>
        <taxon>Bacteria</taxon>
        <taxon>Bacillati</taxon>
        <taxon>Chloroflexota</taxon>
        <taxon>Tepidiformia</taxon>
        <taxon>Tepidiformales</taxon>
        <taxon>Tepidiformaceae</taxon>
        <taxon>Tepidiforma</taxon>
    </lineage>
</organism>
<dbReference type="SUPFAM" id="SSF51735">
    <property type="entry name" value="NAD(P)-binding Rossmann-fold domains"/>
    <property type="match status" value="1"/>
</dbReference>
<dbReference type="FunFam" id="3.40.50.720:FF:000084">
    <property type="entry name" value="Short-chain dehydrogenase reductase"/>
    <property type="match status" value="1"/>
</dbReference>
<accession>A0A2A9HEJ9</accession>